<comment type="caution">
    <text evidence="1">The sequence shown here is derived from an EMBL/GenBank/DDBJ whole genome shotgun (WGS) entry which is preliminary data.</text>
</comment>
<dbReference type="AlphaFoldDB" id="A0AAX1VY15"/>
<protein>
    <submittedName>
        <fullName evidence="1">Uncharacterized protein</fullName>
    </submittedName>
</protein>
<evidence type="ECO:0000313" key="2">
    <source>
        <dbReference type="Proteomes" id="UP000280350"/>
    </source>
</evidence>
<reference evidence="1 2" key="1">
    <citation type="submission" date="2018-08" db="EMBL/GenBank/DDBJ databases">
        <title>Recombination of ecologically and evolutionarily significant loci maintains genetic cohesion in the Pseudomonas syringae species complex.</title>
        <authorList>
            <person name="Dillon M."/>
            <person name="Thakur S."/>
            <person name="Almeida R.N.D."/>
            <person name="Weir B.S."/>
            <person name="Guttman D.S."/>
        </authorList>
    </citation>
    <scope>NUCLEOTIDE SEQUENCE [LARGE SCALE GENOMIC DNA]</scope>
    <source>
        <strain evidence="1 2">ICMP 2851</strain>
    </source>
</reference>
<accession>A0AAX1VY15</accession>
<dbReference type="EMBL" id="RBNX01000071">
    <property type="protein sequence ID" value="RML82389.1"/>
    <property type="molecule type" value="Genomic_DNA"/>
</dbReference>
<organism evidence="1 2">
    <name type="scientific">Pseudomonas amygdali pv. tabaci</name>
    <name type="common">Pseudomonas syringae pv. tabaci</name>
    <dbReference type="NCBI Taxonomy" id="322"/>
    <lineage>
        <taxon>Bacteria</taxon>
        <taxon>Pseudomonadati</taxon>
        <taxon>Pseudomonadota</taxon>
        <taxon>Gammaproteobacteria</taxon>
        <taxon>Pseudomonadales</taxon>
        <taxon>Pseudomonadaceae</taxon>
        <taxon>Pseudomonas</taxon>
        <taxon>Pseudomonas amygdali</taxon>
    </lineage>
</organism>
<sequence length="82" mass="8739">MIADQLAIEVQLMQVTAAVIQVVQVLAGGKGQRSQVAERIVLVGQRALRRGLLRRAVSFSAVIPSSLPSLGLRSSVVILSDF</sequence>
<gene>
    <name evidence="1" type="ORF">ALQ89_200105</name>
</gene>
<name>A0AAX1VY15_PSEAJ</name>
<dbReference type="Proteomes" id="UP000280350">
    <property type="component" value="Unassembled WGS sequence"/>
</dbReference>
<proteinExistence type="predicted"/>
<evidence type="ECO:0000313" key="1">
    <source>
        <dbReference type="EMBL" id="RML82389.1"/>
    </source>
</evidence>